<sequence length="70" mass="8218">MYENSESDLKIWKVAILTKKVNDDFDKRLNILKNKPHMTIDIEKEFEGLLLDAEDNISNKIDENPTKNLQ</sequence>
<gene>
    <name evidence="1" type="ORF">C1645_827723</name>
</gene>
<evidence type="ECO:0000313" key="2">
    <source>
        <dbReference type="Proteomes" id="UP000265703"/>
    </source>
</evidence>
<name>A0A397SMW0_9GLOM</name>
<accession>A0A397SMW0</accession>
<dbReference type="AlphaFoldDB" id="A0A397SMW0"/>
<dbReference type="Proteomes" id="UP000265703">
    <property type="component" value="Unassembled WGS sequence"/>
</dbReference>
<proteinExistence type="predicted"/>
<dbReference type="EMBL" id="QKYT01000307">
    <property type="protein sequence ID" value="RIA87453.1"/>
    <property type="molecule type" value="Genomic_DNA"/>
</dbReference>
<evidence type="ECO:0000313" key="1">
    <source>
        <dbReference type="EMBL" id="RIA87453.1"/>
    </source>
</evidence>
<keyword evidence="2" id="KW-1185">Reference proteome</keyword>
<reference evidence="1 2" key="1">
    <citation type="submission" date="2018-06" db="EMBL/GenBank/DDBJ databases">
        <title>Comparative genomics reveals the genomic features of Rhizophagus irregularis, R. cerebriforme, R. diaphanum and Gigaspora rosea, and their symbiotic lifestyle signature.</title>
        <authorList>
            <person name="Morin E."/>
            <person name="San Clemente H."/>
            <person name="Chen E.C.H."/>
            <person name="De La Providencia I."/>
            <person name="Hainaut M."/>
            <person name="Kuo A."/>
            <person name="Kohler A."/>
            <person name="Murat C."/>
            <person name="Tang N."/>
            <person name="Roy S."/>
            <person name="Loubradou J."/>
            <person name="Henrissat B."/>
            <person name="Grigoriev I.V."/>
            <person name="Corradi N."/>
            <person name="Roux C."/>
            <person name="Martin F.M."/>
        </authorList>
    </citation>
    <scope>NUCLEOTIDE SEQUENCE [LARGE SCALE GENOMIC DNA]</scope>
    <source>
        <strain evidence="1 2">DAOM 227022</strain>
    </source>
</reference>
<protein>
    <submittedName>
        <fullName evidence="1">Uncharacterized protein</fullName>
    </submittedName>
</protein>
<organism evidence="1 2">
    <name type="scientific">Glomus cerebriforme</name>
    <dbReference type="NCBI Taxonomy" id="658196"/>
    <lineage>
        <taxon>Eukaryota</taxon>
        <taxon>Fungi</taxon>
        <taxon>Fungi incertae sedis</taxon>
        <taxon>Mucoromycota</taxon>
        <taxon>Glomeromycotina</taxon>
        <taxon>Glomeromycetes</taxon>
        <taxon>Glomerales</taxon>
        <taxon>Glomeraceae</taxon>
        <taxon>Glomus</taxon>
    </lineage>
</organism>
<comment type="caution">
    <text evidence="1">The sequence shown here is derived from an EMBL/GenBank/DDBJ whole genome shotgun (WGS) entry which is preliminary data.</text>
</comment>